<gene>
    <name evidence="1" type="ORF">BJA5080_03939</name>
</gene>
<protein>
    <submittedName>
        <fullName evidence="1">Uncharacterized protein</fullName>
    </submittedName>
</protein>
<dbReference type="Proteomes" id="UP000024900">
    <property type="component" value="Unassembled WGS sequence"/>
</dbReference>
<dbReference type="EMBL" id="ADOU02000005">
    <property type="protein sequence ID" value="KGJ67319.1"/>
    <property type="molecule type" value="Genomic_DNA"/>
</dbReference>
<sequence>MTIRTTRTTVSFANPFVLQGLEGTQPAGEYVVVTDDEQIEGLSRIAYRRVATLLQPPARSAPQLLIQFYSVSQTELDAALMKDRHQTVVRH</sequence>
<accession>A0A837CDK9</accession>
<evidence type="ECO:0000313" key="1">
    <source>
        <dbReference type="EMBL" id="KGJ67319.1"/>
    </source>
</evidence>
<dbReference type="AlphaFoldDB" id="A0A837CDK9"/>
<dbReference type="RefSeq" id="WP_028175198.1">
    <property type="nucleotide sequence ID" value="NZ_ADOU02000005.1"/>
</dbReference>
<comment type="caution">
    <text evidence="1">The sequence shown here is derived from an EMBL/GenBank/DDBJ whole genome shotgun (WGS) entry which is preliminary data.</text>
</comment>
<reference evidence="1 2" key="1">
    <citation type="journal article" date="2014" name="BMC Genomics">
        <title>Comparative genomics of Bradyrhizobium japonicum CPAC 15 and Bradyrhizobium diazoefficiens CPAC 7: elite model strains for understanding symbiotic performance with soybean.</title>
        <authorList>
            <person name="Siqueira A.F."/>
            <person name="Ormeno-Orrillo E."/>
            <person name="Souza R.C."/>
            <person name="Rodrigues E.P."/>
            <person name="Almeida L.G."/>
            <person name="Barcellos F.G."/>
            <person name="Batista J.S."/>
            <person name="Nakatami A.S."/>
            <person name="Martinez-Romero E."/>
            <person name="Vasconcelos A.T."/>
            <person name="Hungria M."/>
        </authorList>
    </citation>
    <scope>NUCLEOTIDE SEQUENCE [LARGE SCALE GENOMIC DNA]</scope>
    <source>
        <strain evidence="1 2">SEMIA 5080</strain>
    </source>
</reference>
<name>A0A837CDK9_9BRAD</name>
<proteinExistence type="predicted"/>
<organism evidence="1 2">
    <name type="scientific">Bradyrhizobium diazoefficiens SEMIA 5080</name>
    <dbReference type="NCBI Taxonomy" id="754504"/>
    <lineage>
        <taxon>Bacteria</taxon>
        <taxon>Pseudomonadati</taxon>
        <taxon>Pseudomonadota</taxon>
        <taxon>Alphaproteobacteria</taxon>
        <taxon>Hyphomicrobiales</taxon>
        <taxon>Nitrobacteraceae</taxon>
        <taxon>Bradyrhizobium</taxon>
    </lineage>
</organism>
<evidence type="ECO:0000313" key="2">
    <source>
        <dbReference type="Proteomes" id="UP000024900"/>
    </source>
</evidence>